<keyword evidence="3" id="KW-0963">Cytoplasm</keyword>
<name>A0A9W8A7R5_9FUNG</name>
<evidence type="ECO:0000256" key="3">
    <source>
        <dbReference type="RuleBase" id="RU000551"/>
    </source>
</evidence>
<dbReference type="GO" id="GO:0005737">
    <property type="term" value="C:cytoplasm"/>
    <property type="evidence" value="ECO:0007669"/>
    <property type="project" value="UniProtKB-SubCell"/>
</dbReference>
<evidence type="ECO:0000313" key="7">
    <source>
        <dbReference type="Proteomes" id="UP001150538"/>
    </source>
</evidence>
<comment type="similarity">
    <text evidence="2 3">Belongs to the peptidase T1A family.</text>
</comment>
<keyword evidence="7" id="KW-1185">Reference proteome</keyword>
<dbReference type="AlphaFoldDB" id="A0A9W8A7R5"/>
<dbReference type="GO" id="GO:0006511">
    <property type="term" value="P:ubiquitin-dependent protein catabolic process"/>
    <property type="evidence" value="ECO:0007669"/>
    <property type="project" value="InterPro"/>
</dbReference>
<proteinExistence type="inferred from homology"/>
<dbReference type="PROSITE" id="PS51475">
    <property type="entry name" value="PROTEASOME_ALPHA_2"/>
    <property type="match status" value="1"/>
</dbReference>
<keyword evidence="6" id="KW-0378">Hydrolase</keyword>
<dbReference type="Pfam" id="PF00227">
    <property type="entry name" value="Proteasome"/>
    <property type="match status" value="1"/>
</dbReference>
<comment type="subunit">
    <text evidence="3">The 26S proteasome consists of a 20S proteasome core and two 19S regulatory subunits.</text>
</comment>
<dbReference type="EMBL" id="JANBPU010000001">
    <property type="protein sequence ID" value="KAJ1922282.1"/>
    <property type="molecule type" value="Genomic_DNA"/>
</dbReference>
<evidence type="ECO:0000256" key="4">
    <source>
        <dbReference type="SAM" id="MobiDB-lite"/>
    </source>
</evidence>
<keyword evidence="1 2" id="KW-0647">Proteasome</keyword>
<dbReference type="OrthoDB" id="431557at2759"/>
<dbReference type="GO" id="GO:0016787">
    <property type="term" value="F:hydrolase activity"/>
    <property type="evidence" value="ECO:0007669"/>
    <property type="project" value="UniProtKB-KW"/>
</dbReference>
<dbReference type="NCBIfam" id="NF003075">
    <property type="entry name" value="PRK03996.1"/>
    <property type="match status" value="1"/>
</dbReference>
<evidence type="ECO:0000259" key="5">
    <source>
        <dbReference type="PROSITE" id="PS00388"/>
    </source>
</evidence>
<dbReference type="FunFam" id="3.60.20.10:FF:000054">
    <property type="entry name" value="Proteasome subunit alpha type"/>
    <property type="match status" value="1"/>
</dbReference>
<dbReference type="PROSITE" id="PS00388">
    <property type="entry name" value="PROTEASOME_ALPHA_1"/>
    <property type="match status" value="1"/>
</dbReference>
<dbReference type="InterPro" id="IPR023332">
    <property type="entry name" value="Proteasome_alpha-type"/>
</dbReference>
<dbReference type="InterPro" id="IPR029055">
    <property type="entry name" value="Ntn_hydrolases_N"/>
</dbReference>
<feature type="domain" description="Proteasome alpha-type subunits" evidence="5">
    <location>
        <begin position="9"/>
        <end position="31"/>
    </location>
</feature>
<accession>A0A9W8A7R5</accession>
<dbReference type="InterPro" id="IPR001353">
    <property type="entry name" value="Proteasome_sua/b"/>
</dbReference>
<keyword evidence="3" id="KW-0539">Nucleus</keyword>
<organism evidence="6 7">
    <name type="scientific">Mycoemilia scoparia</name>
    <dbReference type="NCBI Taxonomy" id="417184"/>
    <lineage>
        <taxon>Eukaryota</taxon>
        <taxon>Fungi</taxon>
        <taxon>Fungi incertae sedis</taxon>
        <taxon>Zoopagomycota</taxon>
        <taxon>Kickxellomycotina</taxon>
        <taxon>Kickxellomycetes</taxon>
        <taxon>Kickxellales</taxon>
        <taxon>Kickxellaceae</taxon>
        <taxon>Mycoemilia</taxon>
    </lineage>
</organism>
<evidence type="ECO:0000256" key="2">
    <source>
        <dbReference type="PROSITE-ProRule" id="PRU00808"/>
    </source>
</evidence>
<dbReference type="GO" id="GO:0019773">
    <property type="term" value="C:proteasome core complex, alpha-subunit complex"/>
    <property type="evidence" value="ECO:0007669"/>
    <property type="project" value="UniProtKB-UniRule"/>
</dbReference>
<dbReference type="Pfam" id="PF10584">
    <property type="entry name" value="Proteasome_A_N"/>
    <property type="match status" value="1"/>
</dbReference>
<comment type="subcellular location">
    <subcellularLocation>
        <location evidence="3">Cytoplasm</location>
    </subcellularLocation>
    <subcellularLocation>
        <location evidence="3">Nucleus</location>
    </subcellularLocation>
</comment>
<sequence length="278" mass="30724">MSEASRSDYDRGVNTFSPEGRFYQVEYALEAIKLGSTAIGIQTSEGAVLAAEKRVTSSLLVPSSIEKIVKIDDHVGCAVAGLTPDSRIIIEHARGQAQSHKFTYDEPILVRSVSQSVCDLALQFGESVGESKPKMSRPFGVALLIAGMDEDEKPSLYHCEPTGTLVKTRLKAIGGGQEGAQSKLEADFEKDYNENPTLEQAKHLALKVLKEVMEDKITKTNIELSFVTMGEIRGKKAPLFQYENEEALGQLIERIEREKREQDALEFGESGDRMEEDH</sequence>
<dbReference type="PANTHER" id="PTHR11599">
    <property type="entry name" value="PROTEASOME SUBUNIT ALPHA/BETA"/>
    <property type="match status" value="1"/>
</dbReference>
<dbReference type="GO" id="GO:0005634">
    <property type="term" value="C:nucleus"/>
    <property type="evidence" value="ECO:0007669"/>
    <property type="project" value="UniProtKB-SubCell"/>
</dbReference>
<dbReference type="Gene3D" id="3.60.20.10">
    <property type="entry name" value="Glutamine Phosphoribosylpyrophosphate, subunit 1, domain 1"/>
    <property type="match status" value="1"/>
</dbReference>
<dbReference type="InterPro" id="IPR000426">
    <property type="entry name" value="Proteasome_asu_N"/>
</dbReference>
<comment type="caution">
    <text evidence="6">The sequence shown here is derived from an EMBL/GenBank/DDBJ whole genome shotgun (WGS) entry which is preliminary data.</text>
</comment>
<feature type="region of interest" description="Disordered" evidence="4">
    <location>
        <begin position="259"/>
        <end position="278"/>
    </location>
</feature>
<reference evidence="6" key="1">
    <citation type="submission" date="2022-07" db="EMBL/GenBank/DDBJ databases">
        <title>Phylogenomic reconstructions and comparative analyses of Kickxellomycotina fungi.</title>
        <authorList>
            <person name="Reynolds N.K."/>
            <person name="Stajich J.E."/>
            <person name="Barry K."/>
            <person name="Grigoriev I.V."/>
            <person name="Crous P."/>
            <person name="Smith M.E."/>
        </authorList>
    </citation>
    <scope>NUCLEOTIDE SEQUENCE</scope>
    <source>
        <strain evidence="6">NBRC 100468</strain>
    </source>
</reference>
<evidence type="ECO:0000256" key="1">
    <source>
        <dbReference type="ARBA" id="ARBA00022942"/>
    </source>
</evidence>
<dbReference type="SUPFAM" id="SSF56235">
    <property type="entry name" value="N-terminal nucleophile aminohydrolases (Ntn hydrolases)"/>
    <property type="match status" value="1"/>
</dbReference>
<gene>
    <name evidence="6" type="primary">PUP2</name>
    <name evidence="6" type="ORF">H4219_000144</name>
</gene>
<dbReference type="SMART" id="SM00948">
    <property type="entry name" value="Proteasome_A_N"/>
    <property type="match status" value="1"/>
</dbReference>
<dbReference type="InterPro" id="IPR050115">
    <property type="entry name" value="Proteasome_alpha"/>
</dbReference>
<evidence type="ECO:0000313" key="6">
    <source>
        <dbReference type="EMBL" id="KAJ1922282.1"/>
    </source>
</evidence>
<protein>
    <recommendedName>
        <fullName evidence="3">Proteasome subunit alpha type</fullName>
    </recommendedName>
</protein>
<dbReference type="Proteomes" id="UP001150538">
    <property type="component" value="Unassembled WGS sequence"/>
</dbReference>